<evidence type="ECO:0000259" key="1">
    <source>
        <dbReference type="Pfam" id="PF16007"/>
    </source>
</evidence>
<keyword evidence="2" id="KW-1185">Reference proteome</keyword>
<sequence>MDPLSLGKQNSAVVLETLQVMNRPATVGEVSKRVSDLYKIPMDRIQPLVRDLLALGEIHGFFIRRNQWYSINEVVISDLRKEINSYVEHILKENVSAPAIGKSTCSSQSPLMMRLGLMDQHILSPRFRNIYSLACDGAHAASEVL</sequence>
<reference evidence="3" key="1">
    <citation type="submission" date="2025-08" db="UniProtKB">
        <authorList>
            <consortium name="RefSeq"/>
        </authorList>
    </citation>
    <scope>IDENTIFICATION</scope>
    <source>
        <strain evidence="3">11010-0011.00</strain>
        <tissue evidence="3">Whole body</tissue>
    </source>
</reference>
<dbReference type="AlphaFoldDB" id="A0A6J2TIL1"/>
<organism evidence="2 3">
    <name type="scientific">Drosophila lebanonensis</name>
    <name type="common">Fruit fly</name>
    <name type="synonym">Scaptodrosophila lebanonensis</name>
    <dbReference type="NCBI Taxonomy" id="7225"/>
    <lineage>
        <taxon>Eukaryota</taxon>
        <taxon>Metazoa</taxon>
        <taxon>Ecdysozoa</taxon>
        <taxon>Arthropoda</taxon>
        <taxon>Hexapoda</taxon>
        <taxon>Insecta</taxon>
        <taxon>Pterygota</taxon>
        <taxon>Neoptera</taxon>
        <taxon>Endopterygota</taxon>
        <taxon>Diptera</taxon>
        <taxon>Brachycera</taxon>
        <taxon>Muscomorpha</taxon>
        <taxon>Ephydroidea</taxon>
        <taxon>Drosophilidae</taxon>
        <taxon>Scaptodrosophila</taxon>
    </lineage>
</organism>
<evidence type="ECO:0000313" key="2">
    <source>
        <dbReference type="Proteomes" id="UP000504634"/>
    </source>
</evidence>
<dbReference type="InterPro" id="IPR031957">
    <property type="entry name" value="DUF4777"/>
</dbReference>
<accession>A0A6J2TIL1</accession>
<evidence type="ECO:0000313" key="3">
    <source>
        <dbReference type="RefSeq" id="XP_030375849.1"/>
    </source>
</evidence>
<protein>
    <submittedName>
        <fullName evidence="3">Uncharacterized protein LOC115625090</fullName>
    </submittedName>
</protein>
<dbReference type="Pfam" id="PF16007">
    <property type="entry name" value="DUF4777"/>
    <property type="match status" value="1"/>
</dbReference>
<dbReference type="RefSeq" id="XP_030375849.1">
    <property type="nucleotide sequence ID" value="XM_030519989.1"/>
</dbReference>
<feature type="domain" description="DUF4777" evidence="1">
    <location>
        <begin position="6"/>
        <end position="71"/>
    </location>
</feature>
<dbReference type="GeneID" id="115625090"/>
<name>A0A6J2TIL1_DROLE</name>
<gene>
    <name evidence="3" type="primary">LOC115625090</name>
</gene>
<proteinExistence type="predicted"/>
<dbReference type="Proteomes" id="UP000504634">
    <property type="component" value="Unplaced"/>
</dbReference>